<dbReference type="Pfam" id="PF21813">
    <property type="entry name" value="DUF6882"/>
    <property type="match status" value="1"/>
</dbReference>
<gene>
    <name evidence="1" type="ORF">KK062_24305</name>
</gene>
<evidence type="ECO:0000313" key="1">
    <source>
        <dbReference type="EMBL" id="MBT1711387.1"/>
    </source>
</evidence>
<dbReference type="RefSeq" id="WP_254086964.1">
    <property type="nucleotide sequence ID" value="NZ_JAHESE010000033.1"/>
</dbReference>
<comment type="caution">
    <text evidence="1">The sequence shown here is derived from an EMBL/GenBank/DDBJ whole genome shotgun (WGS) entry which is preliminary data.</text>
</comment>
<dbReference type="EMBL" id="JAHESE010000033">
    <property type="protein sequence ID" value="MBT1711387.1"/>
    <property type="molecule type" value="Genomic_DNA"/>
</dbReference>
<evidence type="ECO:0000313" key="2">
    <source>
        <dbReference type="Proteomes" id="UP001319080"/>
    </source>
</evidence>
<dbReference type="InterPro" id="IPR049249">
    <property type="entry name" value="DUF6882"/>
</dbReference>
<name>A0AAP2GWU0_9BACT</name>
<organism evidence="1 2">
    <name type="scientific">Dawidia cretensis</name>
    <dbReference type="NCBI Taxonomy" id="2782350"/>
    <lineage>
        <taxon>Bacteria</taxon>
        <taxon>Pseudomonadati</taxon>
        <taxon>Bacteroidota</taxon>
        <taxon>Cytophagia</taxon>
        <taxon>Cytophagales</taxon>
        <taxon>Chryseotaleaceae</taxon>
        <taxon>Dawidia</taxon>
    </lineage>
</organism>
<dbReference type="AlphaFoldDB" id="A0AAP2GWU0"/>
<sequence>MNIDDFDAYKDQCLEEISSLQKTFIELYDLNSYENWFYDHDIGAFHFYSEDGRNLYFKYIDVGSFSSRRNTWMWSWFNKTTPRHVSKGLEKVQAFGNAHGFLPLTEGFHGQSDEYMGWALTAIAATLISGIGVYRIPHEHQYIYFIFTNELTQEEHEALVEQKNQQRQVECGEHGTRTRAAFVCQHLGTDTNVGFYEAFESDPDIAPEDDYQAWCDACELERRKEGEWNEKSEAFAQIRIVCDECFFEIKRNNSR</sequence>
<keyword evidence="2" id="KW-1185">Reference proteome</keyword>
<dbReference type="Proteomes" id="UP001319080">
    <property type="component" value="Unassembled WGS sequence"/>
</dbReference>
<reference evidence="1 2" key="1">
    <citation type="submission" date="2021-05" db="EMBL/GenBank/DDBJ databases">
        <title>A Polyphasic approach of four new species of the genus Ohtaekwangia: Ohtaekwangia histidinii sp. nov., Ohtaekwangia cretensis sp. nov., Ohtaekwangia indiensis sp. nov., Ohtaekwangia reichenbachii sp. nov. from diverse environment.</title>
        <authorList>
            <person name="Octaviana S."/>
        </authorList>
    </citation>
    <scope>NUCLEOTIDE SEQUENCE [LARGE SCALE GENOMIC DNA]</scope>
    <source>
        <strain evidence="1 2">PWU5</strain>
    </source>
</reference>
<accession>A0AAP2GWU0</accession>
<protein>
    <submittedName>
        <fullName evidence="1">Uncharacterized protein</fullName>
    </submittedName>
</protein>
<proteinExistence type="predicted"/>